<dbReference type="Gene3D" id="3.90.1200.10">
    <property type="match status" value="1"/>
</dbReference>
<feature type="domain" description="Aminoglycoside phosphotransferase" evidence="1">
    <location>
        <begin position="114"/>
        <end position="253"/>
    </location>
</feature>
<proteinExistence type="predicted"/>
<dbReference type="Proteomes" id="UP001278500">
    <property type="component" value="Unassembled WGS sequence"/>
</dbReference>
<reference evidence="2" key="2">
    <citation type="submission" date="2023-06" db="EMBL/GenBank/DDBJ databases">
        <authorList>
            <consortium name="Lawrence Berkeley National Laboratory"/>
            <person name="Haridas S."/>
            <person name="Hensen N."/>
            <person name="Bonometti L."/>
            <person name="Westerberg I."/>
            <person name="Brannstrom I.O."/>
            <person name="Guillou S."/>
            <person name="Cros-Aarteil S."/>
            <person name="Calhoun S."/>
            <person name="Kuo A."/>
            <person name="Mondo S."/>
            <person name="Pangilinan J."/>
            <person name="Riley R."/>
            <person name="Labutti K."/>
            <person name="Andreopoulos B."/>
            <person name="Lipzen A."/>
            <person name="Chen C."/>
            <person name="Yanf M."/>
            <person name="Daum C."/>
            <person name="Ng V."/>
            <person name="Clum A."/>
            <person name="Steindorff A."/>
            <person name="Ohm R."/>
            <person name="Martin F."/>
            <person name="Silar P."/>
            <person name="Natvig D."/>
            <person name="Lalanne C."/>
            <person name="Gautier V."/>
            <person name="Ament-Velasquez S.L."/>
            <person name="Kruys A."/>
            <person name="Hutchinson M.I."/>
            <person name="Powell A.J."/>
            <person name="Barry K."/>
            <person name="Miller A.N."/>
            <person name="Grigoriev I.V."/>
            <person name="Debuchy R."/>
            <person name="Gladieux P."/>
            <person name="Thoren M.H."/>
            <person name="Johannesson H."/>
        </authorList>
    </citation>
    <scope>NUCLEOTIDE SEQUENCE</scope>
    <source>
        <strain evidence="2">CBS 560.94</strain>
    </source>
</reference>
<dbReference type="EMBL" id="JAUEPP010000002">
    <property type="protein sequence ID" value="KAK3351876.1"/>
    <property type="molecule type" value="Genomic_DNA"/>
</dbReference>
<evidence type="ECO:0000313" key="2">
    <source>
        <dbReference type="EMBL" id="KAK3351876.1"/>
    </source>
</evidence>
<evidence type="ECO:0000259" key="1">
    <source>
        <dbReference type="Pfam" id="PF01636"/>
    </source>
</evidence>
<evidence type="ECO:0000313" key="3">
    <source>
        <dbReference type="Proteomes" id="UP001278500"/>
    </source>
</evidence>
<dbReference type="GeneID" id="87865278"/>
<dbReference type="InterPro" id="IPR002575">
    <property type="entry name" value="Aminoglycoside_PTrfase"/>
</dbReference>
<dbReference type="AlphaFoldDB" id="A0AAE0JMA7"/>
<dbReference type="Pfam" id="PF01636">
    <property type="entry name" value="APH"/>
    <property type="match status" value="1"/>
</dbReference>
<organism evidence="2 3">
    <name type="scientific">Neurospora tetraspora</name>
    <dbReference type="NCBI Taxonomy" id="94610"/>
    <lineage>
        <taxon>Eukaryota</taxon>
        <taxon>Fungi</taxon>
        <taxon>Dikarya</taxon>
        <taxon>Ascomycota</taxon>
        <taxon>Pezizomycotina</taxon>
        <taxon>Sordariomycetes</taxon>
        <taxon>Sordariomycetidae</taxon>
        <taxon>Sordariales</taxon>
        <taxon>Sordariaceae</taxon>
        <taxon>Neurospora</taxon>
    </lineage>
</organism>
<protein>
    <recommendedName>
        <fullName evidence="1">Aminoglycoside phosphotransferase domain-containing protein</fullName>
    </recommendedName>
</protein>
<dbReference type="RefSeq" id="XP_062685171.1">
    <property type="nucleotide sequence ID" value="XM_062828124.1"/>
</dbReference>
<reference evidence="2" key="1">
    <citation type="journal article" date="2023" name="Mol. Phylogenet. Evol.">
        <title>Genome-scale phylogeny and comparative genomics of the fungal order Sordariales.</title>
        <authorList>
            <person name="Hensen N."/>
            <person name="Bonometti L."/>
            <person name="Westerberg I."/>
            <person name="Brannstrom I.O."/>
            <person name="Guillou S."/>
            <person name="Cros-Aarteil S."/>
            <person name="Calhoun S."/>
            <person name="Haridas S."/>
            <person name="Kuo A."/>
            <person name="Mondo S."/>
            <person name="Pangilinan J."/>
            <person name="Riley R."/>
            <person name="LaButti K."/>
            <person name="Andreopoulos B."/>
            <person name="Lipzen A."/>
            <person name="Chen C."/>
            <person name="Yan M."/>
            <person name="Daum C."/>
            <person name="Ng V."/>
            <person name="Clum A."/>
            <person name="Steindorff A."/>
            <person name="Ohm R.A."/>
            <person name="Martin F."/>
            <person name="Silar P."/>
            <person name="Natvig D.O."/>
            <person name="Lalanne C."/>
            <person name="Gautier V."/>
            <person name="Ament-Velasquez S.L."/>
            <person name="Kruys A."/>
            <person name="Hutchinson M.I."/>
            <person name="Powell A.J."/>
            <person name="Barry K."/>
            <person name="Miller A.N."/>
            <person name="Grigoriev I.V."/>
            <person name="Debuchy R."/>
            <person name="Gladieux P."/>
            <person name="Hiltunen Thoren M."/>
            <person name="Johannesson H."/>
        </authorList>
    </citation>
    <scope>NUCLEOTIDE SEQUENCE</scope>
    <source>
        <strain evidence="2">CBS 560.94</strain>
    </source>
</reference>
<accession>A0AAE0JMA7</accession>
<sequence>MEESSEITITASTSDVASNYFVDSEIDAFFTKTSASREACNGKARELVGDGDVVPVDVQGVCIYTVYAGPELECVVQFRLESLALKAEISSLATEIYGSLVPKVSFEGKLGEEGDGKKEPLYVYLMTRMRGVTHMDFILAHGFPENSPDHFLWRKNLMGDVAHFMALSWNAPQPVSPGYRSRLRDAYVGDLQLLNNSLPSRFRPIIQTCIDAIDDILSLPMVLFHRDFGACNIIVDEATCHLVGVIDWAEAEVCPFGLNLHSLGFLTGKLHLRNGWTRYEDYHTLQDTFWERFKVEVAGVSDHQLRTIKLAGALGLLLSSGFTSRLANEPKPVPISDDEHGRYNMMSLDGFLINPETKFDIDGPLKDSPYSIVVRLRP</sequence>
<gene>
    <name evidence="2" type="ORF">B0H65DRAFT_507230</name>
</gene>
<dbReference type="SUPFAM" id="SSF56112">
    <property type="entry name" value="Protein kinase-like (PK-like)"/>
    <property type="match status" value="1"/>
</dbReference>
<dbReference type="InterPro" id="IPR011009">
    <property type="entry name" value="Kinase-like_dom_sf"/>
</dbReference>
<name>A0AAE0JMA7_9PEZI</name>
<keyword evidence="3" id="KW-1185">Reference proteome</keyword>
<comment type="caution">
    <text evidence="2">The sequence shown here is derived from an EMBL/GenBank/DDBJ whole genome shotgun (WGS) entry which is preliminary data.</text>
</comment>